<feature type="transmembrane region" description="Helical" evidence="1">
    <location>
        <begin position="41"/>
        <end position="65"/>
    </location>
</feature>
<protein>
    <submittedName>
        <fullName evidence="2">Uncharacterized protein</fullName>
    </submittedName>
</protein>
<dbReference type="EMBL" id="OX451740">
    <property type="protein sequence ID" value="CAI8613669.1"/>
    <property type="molecule type" value="Genomic_DNA"/>
</dbReference>
<dbReference type="AlphaFoldDB" id="A0AAV1AU24"/>
<keyword evidence="1" id="KW-1133">Transmembrane helix</keyword>
<dbReference type="Proteomes" id="UP001157006">
    <property type="component" value="Chromosome 5"/>
</dbReference>
<keyword evidence="1" id="KW-0812">Transmembrane</keyword>
<evidence type="ECO:0000313" key="3">
    <source>
        <dbReference type="Proteomes" id="UP001157006"/>
    </source>
</evidence>
<keyword evidence="1" id="KW-0472">Membrane</keyword>
<keyword evidence="3" id="KW-1185">Reference proteome</keyword>
<name>A0AAV1AU24_VICFA</name>
<accession>A0AAV1AU24</accession>
<evidence type="ECO:0000256" key="1">
    <source>
        <dbReference type="SAM" id="Phobius"/>
    </source>
</evidence>
<proteinExistence type="predicted"/>
<gene>
    <name evidence="2" type="ORF">VFH_V091760</name>
</gene>
<reference evidence="2 3" key="1">
    <citation type="submission" date="2023-01" db="EMBL/GenBank/DDBJ databases">
        <authorList>
            <person name="Kreplak J."/>
        </authorList>
    </citation>
    <scope>NUCLEOTIDE SEQUENCE [LARGE SCALE GENOMIC DNA]</scope>
</reference>
<sequence>MTSSSSTQPQLPQQPQVQQQQPLHIQVVQAQDSVVGQAVRWIFMILFCMQLFLISALVIFITSVWNWRRERKQNHTSRHIHLTDHSEPWMDYAGYEECNAGNNFMGPVYTFYRPYWHEH</sequence>
<organism evidence="2 3">
    <name type="scientific">Vicia faba</name>
    <name type="common">Broad bean</name>
    <name type="synonym">Faba vulgaris</name>
    <dbReference type="NCBI Taxonomy" id="3906"/>
    <lineage>
        <taxon>Eukaryota</taxon>
        <taxon>Viridiplantae</taxon>
        <taxon>Streptophyta</taxon>
        <taxon>Embryophyta</taxon>
        <taxon>Tracheophyta</taxon>
        <taxon>Spermatophyta</taxon>
        <taxon>Magnoliopsida</taxon>
        <taxon>eudicotyledons</taxon>
        <taxon>Gunneridae</taxon>
        <taxon>Pentapetalae</taxon>
        <taxon>rosids</taxon>
        <taxon>fabids</taxon>
        <taxon>Fabales</taxon>
        <taxon>Fabaceae</taxon>
        <taxon>Papilionoideae</taxon>
        <taxon>50 kb inversion clade</taxon>
        <taxon>NPAAA clade</taxon>
        <taxon>Hologalegina</taxon>
        <taxon>IRL clade</taxon>
        <taxon>Fabeae</taxon>
        <taxon>Vicia</taxon>
    </lineage>
</organism>
<evidence type="ECO:0000313" key="2">
    <source>
        <dbReference type="EMBL" id="CAI8613669.1"/>
    </source>
</evidence>